<organism evidence="2 3">
    <name type="scientific">Spongiactinospora rosea</name>
    <dbReference type="NCBI Taxonomy" id="2248750"/>
    <lineage>
        <taxon>Bacteria</taxon>
        <taxon>Bacillati</taxon>
        <taxon>Actinomycetota</taxon>
        <taxon>Actinomycetes</taxon>
        <taxon>Streptosporangiales</taxon>
        <taxon>Streptosporangiaceae</taxon>
        <taxon>Spongiactinospora</taxon>
    </lineage>
</organism>
<keyword evidence="2" id="KW-0808">Transferase</keyword>
<dbReference type="Gene3D" id="3.40.630.30">
    <property type="match status" value="1"/>
</dbReference>
<reference evidence="2 3" key="1">
    <citation type="submission" date="2018-06" db="EMBL/GenBank/DDBJ databases">
        <title>Sphaerisporangium craniellae sp. nov., isolated from a marine sponge in the South China Sea.</title>
        <authorList>
            <person name="Li L."/>
        </authorList>
    </citation>
    <scope>NUCLEOTIDE SEQUENCE [LARGE SCALE GENOMIC DNA]</scope>
    <source>
        <strain evidence="2 3">LHW63015</strain>
    </source>
</reference>
<protein>
    <submittedName>
        <fullName evidence="2">GNAT family N-acetyltransferase</fullName>
    </submittedName>
</protein>
<dbReference type="InterPro" id="IPR016181">
    <property type="entry name" value="Acyl_CoA_acyltransferase"/>
</dbReference>
<proteinExistence type="predicted"/>
<dbReference type="PROSITE" id="PS51186">
    <property type="entry name" value="GNAT"/>
    <property type="match status" value="1"/>
</dbReference>
<dbReference type="RefSeq" id="WP_113984904.1">
    <property type="nucleotide sequence ID" value="NZ_QMEY01000021.1"/>
</dbReference>
<dbReference type="EMBL" id="QMEY01000021">
    <property type="protein sequence ID" value="RBQ15663.1"/>
    <property type="molecule type" value="Genomic_DNA"/>
</dbReference>
<dbReference type="GO" id="GO:0016747">
    <property type="term" value="F:acyltransferase activity, transferring groups other than amino-acyl groups"/>
    <property type="evidence" value="ECO:0007669"/>
    <property type="project" value="InterPro"/>
</dbReference>
<evidence type="ECO:0000313" key="3">
    <source>
        <dbReference type="Proteomes" id="UP000253303"/>
    </source>
</evidence>
<dbReference type="Proteomes" id="UP000253303">
    <property type="component" value="Unassembled WGS sequence"/>
</dbReference>
<comment type="caution">
    <text evidence="2">The sequence shown here is derived from an EMBL/GenBank/DDBJ whole genome shotgun (WGS) entry which is preliminary data.</text>
</comment>
<dbReference type="InterPro" id="IPR000182">
    <property type="entry name" value="GNAT_dom"/>
</dbReference>
<keyword evidence="3" id="KW-1185">Reference proteome</keyword>
<sequence>MTEPTFRRYDAAAARRIRDQVALIYRDAYADHIAEGDPFNEEAEAMRRFDLYAAKSGFDLVVAHIDGEPVGQTWGWPLDERAGAAWWRGLQSEPEPGFTQEDGRRTFALSEIMVRRPWTGRGLARALHDELLSARPEPRATLLVHPENERAYRAYLKWGWAKAAELRPGMPHAPLFDVLIRYRDQ</sequence>
<feature type="domain" description="N-acetyltransferase" evidence="1">
    <location>
        <begin position="4"/>
        <end position="185"/>
    </location>
</feature>
<evidence type="ECO:0000313" key="2">
    <source>
        <dbReference type="EMBL" id="RBQ15663.1"/>
    </source>
</evidence>
<dbReference type="Pfam" id="PF00583">
    <property type="entry name" value="Acetyltransf_1"/>
    <property type="match status" value="1"/>
</dbReference>
<name>A0A366LQ53_9ACTN</name>
<accession>A0A366LQ53</accession>
<dbReference type="SUPFAM" id="SSF55729">
    <property type="entry name" value="Acyl-CoA N-acyltransferases (Nat)"/>
    <property type="match status" value="1"/>
</dbReference>
<gene>
    <name evidence="2" type="ORF">DP939_33785</name>
</gene>
<evidence type="ECO:0000259" key="1">
    <source>
        <dbReference type="PROSITE" id="PS51186"/>
    </source>
</evidence>
<dbReference type="OrthoDB" id="4536199at2"/>
<dbReference type="AlphaFoldDB" id="A0A366LQ53"/>